<dbReference type="GO" id="GO:0009245">
    <property type="term" value="P:lipid A biosynthetic process"/>
    <property type="evidence" value="ECO:0007669"/>
    <property type="project" value="TreeGrafter"/>
</dbReference>
<keyword evidence="3" id="KW-0812">Transmembrane</keyword>
<feature type="transmembrane region" description="Helical" evidence="3">
    <location>
        <begin position="127"/>
        <end position="150"/>
    </location>
</feature>
<keyword evidence="6" id="KW-1185">Reference proteome</keyword>
<dbReference type="GO" id="GO:0016020">
    <property type="term" value="C:membrane"/>
    <property type="evidence" value="ECO:0007669"/>
    <property type="project" value="GOC"/>
</dbReference>
<dbReference type="InterPro" id="IPR029052">
    <property type="entry name" value="Metallo-depent_PP-like"/>
</dbReference>
<protein>
    <submittedName>
        <fullName evidence="5">CDP-archaeol synthase</fullName>
    </submittedName>
</protein>
<name>A0A4P8L4L6_9BACT</name>
<keyword evidence="2" id="KW-0378">Hydrolase</keyword>
<evidence type="ECO:0000256" key="2">
    <source>
        <dbReference type="ARBA" id="ARBA00022801"/>
    </source>
</evidence>
<dbReference type="PANTHER" id="PTHR31302:SF31">
    <property type="entry name" value="PHOSPHODIESTERASE YAEI"/>
    <property type="match status" value="1"/>
</dbReference>
<keyword evidence="3" id="KW-1133">Transmembrane helix</keyword>
<dbReference type="InterPro" id="IPR004843">
    <property type="entry name" value="Calcineurin-like_PHP"/>
</dbReference>
<proteinExistence type="predicted"/>
<gene>
    <name evidence="5" type="ORF">FDQ92_07180</name>
</gene>
<evidence type="ECO:0000256" key="1">
    <source>
        <dbReference type="ARBA" id="ARBA00022723"/>
    </source>
</evidence>
<dbReference type="Pfam" id="PF00149">
    <property type="entry name" value="Metallophos"/>
    <property type="match status" value="1"/>
</dbReference>
<dbReference type="GO" id="GO:0046872">
    <property type="term" value="F:metal ion binding"/>
    <property type="evidence" value="ECO:0007669"/>
    <property type="project" value="UniProtKB-KW"/>
</dbReference>
<dbReference type="Gene3D" id="3.60.21.10">
    <property type="match status" value="1"/>
</dbReference>
<dbReference type="OrthoDB" id="9780884at2"/>
<organism evidence="5 6">
    <name type="scientific">Desulfoglaeba alkanexedens ALDC</name>
    <dbReference type="NCBI Taxonomy" id="980445"/>
    <lineage>
        <taxon>Bacteria</taxon>
        <taxon>Pseudomonadati</taxon>
        <taxon>Thermodesulfobacteriota</taxon>
        <taxon>Syntrophobacteria</taxon>
        <taxon>Syntrophobacterales</taxon>
        <taxon>Syntrophobacteraceae</taxon>
        <taxon>Desulfoglaeba</taxon>
    </lineage>
</organism>
<dbReference type="Pfam" id="PF01864">
    <property type="entry name" value="CarS-like"/>
    <property type="match status" value="1"/>
</dbReference>
<dbReference type="GO" id="GO:0008758">
    <property type="term" value="F:UDP-2,3-diacylglucosamine hydrolase activity"/>
    <property type="evidence" value="ECO:0007669"/>
    <property type="project" value="TreeGrafter"/>
</dbReference>
<reference evidence="5 6" key="2">
    <citation type="submission" date="2019-05" db="EMBL/GenBank/DDBJ databases">
        <authorList>
            <person name="Suflita J.M."/>
            <person name="Marks C.R."/>
        </authorList>
    </citation>
    <scope>NUCLEOTIDE SEQUENCE [LARGE SCALE GENOMIC DNA]</scope>
    <source>
        <strain evidence="5 6">ALDC</strain>
    </source>
</reference>
<evidence type="ECO:0000256" key="3">
    <source>
        <dbReference type="SAM" id="Phobius"/>
    </source>
</evidence>
<reference evidence="5 6" key="1">
    <citation type="submission" date="2019-05" db="EMBL/GenBank/DDBJ databases">
        <title>The Complete Genome Sequence of the n-alkane-degrading Desulfoglaeba alkanexedens ALDC reveals multiple alkylsuccinate synthase gene clusters.</title>
        <authorList>
            <person name="Callaghan A.V."/>
            <person name="Davidova I.A."/>
            <person name="Duncan K.E."/>
            <person name="Morris B."/>
            <person name="McInerney M.J."/>
        </authorList>
    </citation>
    <scope>NUCLEOTIDE SEQUENCE [LARGE SCALE GENOMIC DNA]</scope>
    <source>
        <strain evidence="5 6">ALDC</strain>
    </source>
</reference>
<keyword evidence="3" id="KW-0472">Membrane</keyword>
<dbReference type="AlphaFoldDB" id="A0A4P8L4L6"/>
<dbReference type="SUPFAM" id="SSF56300">
    <property type="entry name" value="Metallo-dependent phosphatases"/>
    <property type="match status" value="1"/>
</dbReference>
<dbReference type="RefSeq" id="WP_137423944.1">
    <property type="nucleotide sequence ID" value="NZ_CP040098.1"/>
</dbReference>
<sequence length="465" mass="51726">MWLELKILFFLLAVNFAPPLLSHFLEDRWNAPLDGGRNFLDGRPLFGPHKTLRGTAGAVVLGTALGPLLGFTLWIGFSAAVLSMAGDLLSSFIKRRLGRPSGTTVAGLDQVFEGLFPFFIFSAQYPIGYFGVAVLVAAFSVTAWAGSFLFKHILLSKPHEAYPRRVRSRVRLRELRACQIRSNPWHRLINFEDAILYHFALKSALQLVGAYERGKRNARDVRLRRLIFHFPDLPGEFDGYTLLFLSDLHLDGLEGLTERLADIVSANPTDLCLLGGDYRMENVGPFNVALDQMARLIPRIAARDGILSVLGNHDCTEILDPLEKQGVRFLINDAHAVERSGAKLWIAGVDDPHYFQCDDLELATSLVPPGEFMILLAHTPEIYKKAARRGCRLYLCGHTHAGQIQLPKIGPLFTHSRAPRFTSEGVWYHGGMVGFTTAGAGVSGTPVRFRTFGEVVHITLRRRNA</sequence>
<evidence type="ECO:0000313" key="5">
    <source>
        <dbReference type="EMBL" id="QCQ21975.1"/>
    </source>
</evidence>
<dbReference type="PANTHER" id="PTHR31302">
    <property type="entry name" value="TRANSMEMBRANE PROTEIN WITH METALLOPHOSPHOESTERASE DOMAIN-RELATED"/>
    <property type="match status" value="1"/>
</dbReference>
<keyword evidence="1" id="KW-0479">Metal-binding</keyword>
<dbReference type="InterPro" id="IPR032690">
    <property type="entry name" value="CarS"/>
</dbReference>
<feature type="domain" description="Calcineurin-like phosphoesterase" evidence="4">
    <location>
        <begin position="241"/>
        <end position="401"/>
    </location>
</feature>
<dbReference type="Proteomes" id="UP000298602">
    <property type="component" value="Chromosome"/>
</dbReference>
<dbReference type="KEGG" id="dax:FDQ92_07180"/>
<evidence type="ECO:0000259" key="4">
    <source>
        <dbReference type="Pfam" id="PF00149"/>
    </source>
</evidence>
<evidence type="ECO:0000313" key="6">
    <source>
        <dbReference type="Proteomes" id="UP000298602"/>
    </source>
</evidence>
<dbReference type="InterPro" id="IPR051158">
    <property type="entry name" value="Metallophosphoesterase_sf"/>
</dbReference>
<dbReference type="EMBL" id="CP040098">
    <property type="protein sequence ID" value="QCQ21975.1"/>
    <property type="molecule type" value="Genomic_DNA"/>
</dbReference>
<accession>A0A4P8L4L6</accession>